<dbReference type="Proteomes" id="UP000824007">
    <property type="component" value="Unassembled WGS sequence"/>
</dbReference>
<gene>
    <name evidence="1" type="ORF">H9831_13120</name>
</gene>
<comment type="caution">
    <text evidence="1">The sequence shown here is derived from an EMBL/GenBank/DDBJ whole genome shotgun (WGS) entry which is preliminary data.</text>
</comment>
<dbReference type="AlphaFoldDB" id="A0A9D2C821"/>
<reference evidence="1" key="1">
    <citation type="journal article" date="2021" name="PeerJ">
        <title>Extensive microbial diversity within the chicken gut microbiome revealed by metagenomics and culture.</title>
        <authorList>
            <person name="Gilroy R."/>
            <person name="Ravi A."/>
            <person name="Getino M."/>
            <person name="Pursley I."/>
            <person name="Horton D.L."/>
            <person name="Alikhan N.F."/>
            <person name="Baker D."/>
            <person name="Gharbi K."/>
            <person name="Hall N."/>
            <person name="Watson M."/>
            <person name="Adriaenssens E.M."/>
            <person name="Foster-Nyarko E."/>
            <person name="Jarju S."/>
            <person name="Secka A."/>
            <person name="Antonio M."/>
            <person name="Oren A."/>
            <person name="Chaudhuri R.R."/>
            <person name="La Ragione R."/>
            <person name="Hildebrand F."/>
            <person name="Pallen M.J."/>
        </authorList>
    </citation>
    <scope>NUCLEOTIDE SEQUENCE</scope>
    <source>
        <strain evidence="1">ChiSxjej3B15-24422</strain>
    </source>
</reference>
<evidence type="ECO:0000313" key="2">
    <source>
        <dbReference type="Proteomes" id="UP000824007"/>
    </source>
</evidence>
<reference evidence="1" key="2">
    <citation type="submission" date="2021-04" db="EMBL/GenBank/DDBJ databases">
        <authorList>
            <person name="Gilroy R."/>
        </authorList>
    </citation>
    <scope>NUCLEOTIDE SEQUENCE</scope>
    <source>
        <strain evidence="1">ChiSxjej3B15-24422</strain>
    </source>
</reference>
<name>A0A9D2C821_9FIRM</name>
<accession>A0A9D2C821</accession>
<organism evidence="1 2">
    <name type="scientific">Candidatus Eisenbergiella pullistercoris</name>
    <dbReference type="NCBI Taxonomy" id="2838555"/>
    <lineage>
        <taxon>Bacteria</taxon>
        <taxon>Bacillati</taxon>
        <taxon>Bacillota</taxon>
        <taxon>Clostridia</taxon>
        <taxon>Lachnospirales</taxon>
        <taxon>Lachnospiraceae</taxon>
        <taxon>Eisenbergiella</taxon>
    </lineage>
</organism>
<evidence type="ECO:0000313" key="1">
    <source>
        <dbReference type="EMBL" id="HIY61600.1"/>
    </source>
</evidence>
<dbReference type="EMBL" id="DXDD01000163">
    <property type="protein sequence ID" value="HIY61600.1"/>
    <property type="molecule type" value="Genomic_DNA"/>
</dbReference>
<sequence>MIALQIKDVKHFMGRMLGTDFLDSFLLEEAVVSTYNTFTIDGHMNRDFFTREEWEEPSVRPYGFSPWERMRPILFELIRGKKTPVSFRIILHLMPQYVPGVLKSAETALTAEQVKALVLTCRYENGALTLITGTSFHTFLPDKSADQLWDRAVKAFLDRREVDYDIL</sequence>
<dbReference type="Pfam" id="PF18988">
    <property type="entry name" value="DUF5721"/>
    <property type="match status" value="1"/>
</dbReference>
<proteinExistence type="predicted"/>
<dbReference type="InterPro" id="IPR043779">
    <property type="entry name" value="DUF5721"/>
</dbReference>
<protein>
    <submittedName>
        <fullName evidence="1">Uncharacterized protein</fullName>
    </submittedName>
</protein>